<evidence type="ECO:0000313" key="2">
    <source>
        <dbReference type="Proteomes" id="UP000886653"/>
    </source>
</evidence>
<name>A0A9P6TE47_9BASI</name>
<keyword evidence="2" id="KW-1185">Reference proteome</keyword>
<organism evidence="1 2">
    <name type="scientific">Cronartium quercuum f. sp. fusiforme G11</name>
    <dbReference type="NCBI Taxonomy" id="708437"/>
    <lineage>
        <taxon>Eukaryota</taxon>
        <taxon>Fungi</taxon>
        <taxon>Dikarya</taxon>
        <taxon>Basidiomycota</taxon>
        <taxon>Pucciniomycotina</taxon>
        <taxon>Pucciniomycetes</taxon>
        <taxon>Pucciniales</taxon>
        <taxon>Coleosporiaceae</taxon>
        <taxon>Cronartium</taxon>
    </lineage>
</organism>
<dbReference type="AlphaFoldDB" id="A0A9P6TE47"/>
<dbReference type="EMBL" id="MU167237">
    <property type="protein sequence ID" value="KAG0148375.1"/>
    <property type="molecule type" value="Genomic_DNA"/>
</dbReference>
<sequence>MWLYTEDILPRHGSRLQSMKATLLKECHVPGPIDNLLRLSPSVNHQPDPLESYGDISDLPMKTVADTLRHCPNLRTLILQYPEELFFEGPGDLGPQRQAKCFSLFKDQSIGLTPL</sequence>
<reference evidence="1" key="1">
    <citation type="submission" date="2013-11" db="EMBL/GenBank/DDBJ databases">
        <title>Genome sequence of the fusiform rust pathogen reveals effectors for host alternation and coevolution with pine.</title>
        <authorList>
            <consortium name="DOE Joint Genome Institute"/>
            <person name="Smith K."/>
            <person name="Pendleton A."/>
            <person name="Kubisiak T."/>
            <person name="Anderson C."/>
            <person name="Salamov A."/>
            <person name="Aerts A."/>
            <person name="Riley R."/>
            <person name="Clum A."/>
            <person name="Lindquist E."/>
            <person name="Ence D."/>
            <person name="Campbell M."/>
            <person name="Kronenberg Z."/>
            <person name="Feau N."/>
            <person name="Dhillon B."/>
            <person name="Hamelin R."/>
            <person name="Burleigh J."/>
            <person name="Smith J."/>
            <person name="Yandell M."/>
            <person name="Nelson C."/>
            <person name="Grigoriev I."/>
            <person name="Davis J."/>
        </authorList>
    </citation>
    <scope>NUCLEOTIDE SEQUENCE</scope>
    <source>
        <strain evidence="1">G11</strain>
    </source>
</reference>
<protein>
    <submittedName>
        <fullName evidence="1">Uncharacterized protein</fullName>
    </submittedName>
</protein>
<accession>A0A9P6TE47</accession>
<evidence type="ECO:0000313" key="1">
    <source>
        <dbReference type="EMBL" id="KAG0148375.1"/>
    </source>
</evidence>
<comment type="caution">
    <text evidence="1">The sequence shown here is derived from an EMBL/GenBank/DDBJ whole genome shotgun (WGS) entry which is preliminary data.</text>
</comment>
<dbReference type="Proteomes" id="UP000886653">
    <property type="component" value="Unassembled WGS sequence"/>
</dbReference>
<gene>
    <name evidence="1" type="ORF">CROQUDRAFT_654869</name>
</gene>
<proteinExistence type="predicted"/>